<sequence>MDHNKLIAKNAKETLKPLGFVRSGKSRIWFKDNGWWAVLIEFQPSSFSKGTYVNIAVNHFLYESSGWTFHISKRLSPFADAQTDDFESTLESMVSQAAAVAQELQNKFSSVKAFFDYYQSMEQRTIWNSLYAGIFSALLGNTKKAKESFQIICDDVYSMGWELAIQSRAKDLMFLLQDEKAFINSLHGTILRSRSMMGLETANGNLVKLPE</sequence>
<proteinExistence type="predicted"/>
<dbReference type="Pfam" id="PF14137">
    <property type="entry name" value="DUF4304"/>
    <property type="match status" value="1"/>
</dbReference>
<dbReference type="EMBL" id="JAVRIE010000001">
    <property type="protein sequence ID" value="MDT0581025.1"/>
    <property type="molecule type" value="Genomic_DNA"/>
</dbReference>
<protein>
    <submittedName>
        <fullName evidence="1">DUF4304 domain-containing protein</fullName>
    </submittedName>
</protein>
<dbReference type="AlphaFoldDB" id="A0AAW8QZL1"/>
<dbReference type="Proteomes" id="UP001249020">
    <property type="component" value="Unassembled WGS sequence"/>
</dbReference>
<reference evidence="1 2" key="1">
    <citation type="submission" date="2023-09" db="EMBL/GenBank/DDBJ databases">
        <authorList>
            <person name="Rey-Velasco X."/>
        </authorList>
    </citation>
    <scope>NUCLEOTIDE SEQUENCE [LARGE SCALE GENOMIC DNA]</scope>
    <source>
        <strain evidence="1 2">W409</strain>
    </source>
</reference>
<evidence type="ECO:0000313" key="1">
    <source>
        <dbReference type="EMBL" id="MDT0581025.1"/>
    </source>
</evidence>
<organism evidence="1 2">
    <name type="scientific">Brumicola blandensis</name>
    <dbReference type="NCBI Taxonomy" id="3075611"/>
    <lineage>
        <taxon>Bacteria</taxon>
        <taxon>Pseudomonadati</taxon>
        <taxon>Pseudomonadota</taxon>
        <taxon>Gammaproteobacteria</taxon>
        <taxon>Alteromonadales</taxon>
        <taxon>Alteromonadaceae</taxon>
        <taxon>Brumicola</taxon>
    </lineage>
</organism>
<evidence type="ECO:0000313" key="2">
    <source>
        <dbReference type="Proteomes" id="UP001249020"/>
    </source>
</evidence>
<comment type="caution">
    <text evidence="1">The sequence shown here is derived from an EMBL/GenBank/DDBJ whole genome shotgun (WGS) entry which is preliminary data.</text>
</comment>
<name>A0AAW8QZL1_9ALTE</name>
<gene>
    <name evidence="1" type="ORF">RM544_00580</name>
</gene>
<dbReference type="RefSeq" id="WP_311359840.1">
    <property type="nucleotide sequence ID" value="NZ_JAVRIE010000001.1"/>
</dbReference>
<dbReference type="InterPro" id="IPR025412">
    <property type="entry name" value="DUF4304"/>
</dbReference>
<keyword evidence="2" id="KW-1185">Reference proteome</keyword>
<accession>A0AAW8QZL1</accession>